<dbReference type="EMBL" id="PVFZ01000034">
    <property type="protein sequence ID" value="PRF24001.1"/>
    <property type="molecule type" value="Genomic_DNA"/>
</dbReference>
<organism evidence="1 2">
    <name type="scientific">Burkholderia multivorans</name>
    <dbReference type="NCBI Taxonomy" id="87883"/>
    <lineage>
        <taxon>Bacteria</taxon>
        <taxon>Pseudomonadati</taxon>
        <taxon>Pseudomonadota</taxon>
        <taxon>Betaproteobacteria</taxon>
        <taxon>Burkholderiales</taxon>
        <taxon>Burkholderiaceae</taxon>
        <taxon>Burkholderia</taxon>
        <taxon>Burkholderia cepacia complex</taxon>
    </lineage>
</organism>
<comment type="caution">
    <text evidence="1">The sequence shown here is derived from an EMBL/GenBank/DDBJ whole genome shotgun (WGS) entry which is preliminary data.</text>
</comment>
<reference evidence="1 2" key="1">
    <citation type="submission" date="2018-03" db="EMBL/GenBank/DDBJ databases">
        <authorList>
            <person name="Nguyen K."/>
            <person name="Fouts D."/>
            <person name="Sutton G."/>
        </authorList>
    </citation>
    <scope>NUCLEOTIDE SEQUENCE [LARGE SCALE GENOMIC DNA]</scope>
    <source>
        <strain evidence="1 2">AU17135</strain>
    </source>
</reference>
<evidence type="ECO:0000313" key="1">
    <source>
        <dbReference type="EMBL" id="PRF24001.1"/>
    </source>
</evidence>
<proteinExistence type="predicted"/>
<sequence>MRAAARSSWTISAHPSNECRAIDSSKRPQFWGCCCDAECLRSATGSRFGVLAHISIPTFCALRDAASTAASLIGR</sequence>
<name>A0A8E2RXS1_9BURK</name>
<protein>
    <submittedName>
        <fullName evidence="1">Uncharacterized protein</fullName>
    </submittedName>
</protein>
<gene>
    <name evidence="1" type="ORF">C6P98_12260</name>
</gene>
<accession>A0A8E2RXS1</accession>
<dbReference type="AlphaFoldDB" id="A0A8E2RXS1"/>
<evidence type="ECO:0000313" key="2">
    <source>
        <dbReference type="Proteomes" id="UP000237686"/>
    </source>
</evidence>
<dbReference type="Proteomes" id="UP000237686">
    <property type="component" value="Unassembled WGS sequence"/>
</dbReference>